<dbReference type="Pfam" id="PF03853">
    <property type="entry name" value="YjeF_N"/>
    <property type="match status" value="1"/>
</dbReference>
<evidence type="ECO:0000256" key="3">
    <source>
        <dbReference type="SAM" id="MobiDB-lite"/>
    </source>
</evidence>
<dbReference type="PROSITE" id="PS00598">
    <property type="entry name" value="CHROMO_1"/>
    <property type="match status" value="1"/>
</dbReference>
<evidence type="ECO:0000313" key="7">
    <source>
        <dbReference type="Proteomes" id="UP000054805"/>
    </source>
</evidence>
<sequence length="334" mass="38695">LYKGKETILIVRALTFYGLNLKTHVRKTYKRIMSLIRRFTPVSVVSIDIPSGCHPDEGPIKPDALKPKCLISLNVSKKCAEKFSGKSHIFAGRFIPKRFDEKFELHLPQYSEGHDYILLSTTDSIHNMARERNDIFMADCIMNERIRKKAEEVDVAVNIVKGKKEYLVRWEGYSEEYDTWEPAAHILGQELLKEFKEAKKKGFKNAYEYNQYKKNHLRKTTAKKVKKELEAPTTKNAVEQVRRKYKSGCGKQQRELSVSDDDKIEVTSSEEHESDSREESEAEKRFSDWIRTMPLSSQSGPSTGKYSRSTLTVGECEEKLNRFLKVLRERAKKT</sequence>
<dbReference type="PROSITE" id="PS50013">
    <property type="entry name" value="CHROMO_2"/>
    <property type="match status" value="1"/>
</dbReference>
<dbReference type="Gene3D" id="3.40.50.10260">
    <property type="entry name" value="YjeF N-terminal domain"/>
    <property type="match status" value="1"/>
</dbReference>
<dbReference type="GO" id="GO:0005634">
    <property type="term" value="C:nucleus"/>
    <property type="evidence" value="ECO:0007669"/>
    <property type="project" value="UniProtKB-SubCell"/>
</dbReference>
<dbReference type="SMART" id="SM00298">
    <property type="entry name" value="CHROMO"/>
    <property type="match status" value="1"/>
</dbReference>
<comment type="subcellular location">
    <subcellularLocation>
        <location evidence="1">Nucleus</location>
    </subcellularLocation>
</comment>
<organism evidence="6 7">
    <name type="scientific">Trichinella pseudospiralis</name>
    <name type="common">Parasitic roundworm</name>
    <dbReference type="NCBI Taxonomy" id="6337"/>
    <lineage>
        <taxon>Eukaryota</taxon>
        <taxon>Metazoa</taxon>
        <taxon>Ecdysozoa</taxon>
        <taxon>Nematoda</taxon>
        <taxon>Enoplea</taxon>
        <taxon>Dorylaimia</taxon>
        <taxon>Trichinellida</taxon>
        <taxon>Trichinellidae</taxon>
        <taxon>Trichinella</taxon>
    </lineage>
</organism>
<dbReference type="PANTHER" id="PTHR22812">
    <property type="entry name" value="CHROMOBOX PROTEIN"/>
    <property type="match status" value="1"/>
</dbReference>
<name>A0A0V1IA07_TRIPS</name>
<dbReference type="InterPro" id="IPR004443">
    <property type="entry name" value="YjeF_N_dom"/>
</dbReference>
<dbReference type="InterPro" id="IPR016197">
    <property type="entry name" value="Chromo-like_dom_sf"/>
</dbReference>
<comment type="caution">
    <text evidence="6">The sequence shown here is derived from an EMBL/GenBank/DDBJ whole genome shotgun (WGS) entry which is preliminary data.</text>
</comment>
<dbReference type="InterPro" id="IPR051219">
    <property type="entry name" value="Heterochromatin_chromo-domain"/>
</dbReference>
<gene>
    <name evidence="6" type="ORF">T4B_2409</name>
</gene>
<evidence type="ECO:0000259" key="5">
    <source>
        <dbReference type="PROSITE" id="PS51385"/>
    </source>
</evidence>
<feature type="non-terminal residue" evidence="6">
    <location>
        <position position="1"/>
    </location>
</feature>
<feature type="domain" description="Chromo" evidence="4">
    <location>
        <begin position="136"/>
        <end position="197"/>
    </location>
</feature>
<dbReference type="SUPFAM" id="SSF64153">
    <property type="entry name" value="YjeF N-terminal domain-like"/>
    <property type="match status" value="1"/>
</dbReference>
<dbReference type="CDD" id="cd00024">
    <property type="entry name" value="CD_CSD"/>
    <property type="match status" value="1"/>
</dbReference>
<dbReference type="Pfam" id="PF00385">
    <property type="entry name" value="Chromo"/>
    <property type="match status" value="1"/>
</dbReference>
<keyword evidence="7" id="KW-1185">Reference proteome</keyword>
<dbReference type="EMBL" id="JYDS01000271">
    <property type="protein sequence ID" value="KRZ19663.1"/>
    <property type="molecule type" value="Genomic_DNA"/>
</dbReference>
<proteinExistence type="predicted"/>
<keyword evidence="2" id="KW-0539">Nucleus</keyword>
<feature type="compositionally biased region" description="Polar residues" evidence="3">
    <location>
        <begin position="294"/>
        <end position="311"/>
    </location>
</feature>
<dbReference type="PROSITE" id="PS51385">
    <property type="entry name" value="YJEF_N"/>
    <property type="match status" value="1"/>
</dbReference>
<reference evidence="6 7" key="1">
    <citation type="submission" date="2015-01" db="EMBL/GenBank/DDBJ databases">
        <title>Evolution of Trichinella species and genotypes.</title>
        <authorList>
            <person name="Korhonen P.K."/>
            <person name="Edoardo P."/>
            <person name="Giuseppe L.R."/>
            <person name="Gasser R.B."/>
        </authorList>
    </citation>
    <scope>NUCLEOTIDE SEQUENCE [LARGE SCALE GENOMIC DNA]</scope>
    <source>
        <strain evidence="6">ISS588</strain>
    </source>
</reference>
<accession>A0A0V1IA07</accession>
<dbReference type="InterPro" id="IPR023780">
    <property type="entry name" value="Chromo_domain"/>
</dbReference>
<dbReference type="InterPro" id="IPR023779">
    <property type="entry name" value="Chromodomain_CS"/>
</dbReference>
<evidence type="ECO:0000259" key="4">
    <source>
        <dbReference type="PROSITE" id="PS50013"/>
    </source>
</evidence>
<feature type="region of interest" description="Disordered" evidence="3">
    <location>
        <begin position="244"/>
        <end position="311"/>
    </location>
</feature>
<feature type="domain" description="YjeF N-terminal" evidence="5">
    <location>
        <begin position="1"/>
        <end position="107"/>
    </location>
</feature>
<feature type="compositionally biased region" description="Basic and acidic residues" evidence="3">
    <location>
        <begin position="260"/>
        <end position="288"/>
    </location>
</feature>
<dbReference type="SUPFAM" id="SSF54160">
    <property type="entry name" value="Chromo domain-like"/>
    <property type="match status" value="1"/>
</dbReference>
<dbReference type="InterPro" id="IPR000953">
    <property type="entry name" value="Chromo/chromo_shadow_dom"/>
</dbReference>
<dbReference type="Gene3D" id="2.40.50.40">
    <property type="match status" value="1"/>
</dbReference>
<evidence type="ECO:0000256" key="2">
    <source>
        <dbReference type="ARBA" id="ARBA00023242"/>
    </source>
</evidence>
<dbReference type="InterPro" id="IPR036652">
    <property type="entry name" value="YjeF_N_dom_sf"/>
</dbReference>
<protein>
    <submittedName>
        <fullName evidence="6">NAD(P)H-hydrate epimerase</fullName>
    </submittedName>
</protein>
<evidence type="ECO:0000313" key="6">
    <source>
        <dbReference type="EMBL" id="KRZ19663.1"/>
    </source>
</evidence>
<evidence type="ECO:0000256" key="1">
    <source>
        <dbReference type="ARBA" id="ARBA00004123"/>
    </source>
</evidence>
<dbReference type="Proteomes" id="UP000054805">
    <property type="component" value="Unassembled WGS sequence"/>
</dbReference>
<dbReference type="AlphaFoldDB" id="A0A0V1IA07"/>